<organism evidence="1">
    <name type="scientific">uncultured Desulfobacterium sp</name>
    <dbReference type="NCBI Taxonomy" id="201089"/>
    <lineage>
        <taxon>Bacteria</taxon>
        <taxon>Pseudomonadati</taxon>
        <taxon>Thermodesulfobacteriota</taxon>
        <taxon>Desulfobacteria</taxon>
        <taxon>Desulfobacterales</taxon>
        <taxon>Desulfobacteriaceae</taxon>
        <taxon>Desulfobacterium</taxon>
        <taxon>environmental samples</taxon>
    </lineage>
</organism>
<accession>E1YI13</accession>
<evidence type="ECO:0008006" key="2">
    <source>
        <dbReference type="Google" id="ProtNLM"/>
    </source>
</evidence>
<dbReference type="InterPro" id="IPR013406">
    <property type="entry name" value="CHP02574_addiction_mod"/>
</dbReference>
<dbReference type="EMBL" id="FR695874">
    <property type="protein sequence ID" value="CBX30282.1"/>
    <property type="molecule type" value="Genomic_DNA"/>
</dbReference>
<proteinExistence type="predicted"/>
<name>E1YI13_9BACT</name>
<protein>
    <recommendedName>
        <fullName evidence="2">Addiction module component, TIGR02574 family</fullName>
    </recommendedName>
</protein>
<dbReference type="Pfam" id="PF09720">
    <property type="entry name" value="Unstab_antitox"/>
    <property type="match status" value="1"/>
</dbReference>
<reference evidence="1" key="1">
    <citation type="journal article" date="2011" name="Environ. Microbiol.">
        <title>Genomic insights into the metabolic potential of the polycyclic aromatic hydrocarbon degrading sulfate-reducing Deltaproteobacterium N47.</title>
        <authorList>
            <person name="Bergmann F."/>
            <person name="Selesi D."/>
            <person name="Weinmaier T."/>
            <person name="Tischler P."/>
            <person name="Rattei T."/>
            <person name="Meckenstock R.U."/>
        </authorList>
    </citation>
    <scope>NUCLEOTIDE SEQUENCE</scope>
</reference>
<sequence>MKTERTIEDITTELIKLPKKDRLELARFLLFLDNRSIDSNDVDLSWEKEITERVRAVEQGKATGIDYAKAMKSIEKRFES</sequence>
<evidence type="ECO:0000313" key="1">
    <source>
        <dbReference type="EMBL" id="CBX30282.1"/>
    </source>
</evidence>
<gene>
    <name evidence="1" type="ORF">N47_D30910</name>
</gene>
<dbReference type="AlphaFoldDB" id="E1YI13"/>